<dbReference type="InterPro" id="IPR000571">
    <property type="entry name" value="Znf_CCCH"/>
</dbReference>
<evidence type="ECO:0000256" key="3">
    <source>
        <dbReference type="SAM" id="MobiDB-lite"/>
    </source>
</evidence>
<feature type="compositionally biased region" description="Pro residues" evidence="3">
    <location>
        <begin position="310"/>
        <end position="330"/>
    </location>
</feature>
<dbReference type="PROSITE" id="PS50103">
    <property type="entry name" value="ZF_C3H1"/>
    <property type="match status" value="1"/>
</dbReference>
<proteinExistence type="predicted"/>
<feature type="region of interest" description="Disordered" evidence="3">
    <location>
        <begin position="147"/>
        <end position="231"/>
    </location>
</feature>
<feature type="zinc finger region" description="C3H1-type" evidence="1">
    <location>
        <begin position="382"/>
        <end position="411"/>
    </location>
</feature>
<protein>
    <recommendedName>
        <fullName evidence="4">C3H1-type domain-containing protein</fullName>
    </recommendedName>
</protein>
<keyword evidence="1" id="KW-0863">Zinc-finger</keyword>
<organism evidence="5 6">
    <name type="scientific">Lophiostoma macrostomum CBS 122681</name>
    <dbReference type="NCBI Taxonomy" id="1314788"/>
    <lineage>
        <taxon>Eukaryota</taxon>
        <taxon>Fungi</taxon>
        <taxon>Dikarya</taxon>
        <taxon>Ascomycota</taxon>
        <taxon>Pezizomycotina</taxon>
        <taxon>Dothideomycetes</taxon>
        <taxon>Pleosporomycetidae</taxon>
        <taxon>Pleosporales</taxon>
        <taxon>Lophiostomataceae</taxon>
        <taxon>Lophiostoma</taxon>
    </lineage>
</organism>
<evidence type="ECO:0000256" key="1">
    <source>
        <dbReference type="PROSITE-ProRule" id="PRU00723"/>
    </source>
</evidence>
<keyword evidence="2" id="KW-0175">Coiled coil</keyword>
<dbReference type="GO" id="GO:0008270">
    <property type="term" value="F:zinc ion binding"/>
    <property type="evidence" value="ECO:0007669"/>
    <property type="project" value="UniProtKB-KW"/>
</dbReference>
<feature type="coiled-coil region" evidence="2">
    <location>
        <begin position="45"/>
        <end position="146"/>
    </location>
</feature>
<feature type="compositionally biased region" description="Low complexity" evidence="3">
    <location>
        <begin position="294"/>
        <end position="309"/>
    </location>
</feature>
<gene>
    <name evidence="5" type="ORF">K491DRAFT_684392</name>
</gene>
<feature type="region of interest" description="Disordered" evidence="3">
    <location>
        <begin position="279"/>
        <end position="339"/>
    </location>
</feature>
<dbReference type="AlphaFoldDB" id="A0A6A6SLT7"/>
<feature type="compositionally biased region" description="Pro residues" evidence="3">
    <location>
        <begin position="282"/>
        <end position="293"/>
    </location>
</feature>
<feature type="domain" description="C3H1-type" evidence="4">
    <location>
        <begin position="382"/>
        <end position="411"/>
    </location>
</feature>
<accession>A0A6A6SLT7</accession>
<dbReference type="Proteomes" id="UP000799324">
    <property type="component" value="Unassembled WGS sequence"/>
</dbReference>
<feature type="compositionally biased region" description="Pro residues" evidence="3">
    <location>
        <begin position="172"/>
        <end position="206"/>
    </location>
</feature>
<name>A0A6A6SLT7_9PLEO</name>
<evidence type="ECO:0000313" key="6">
    <source>
        <dbReference type="Proteomes" id="UP000799324"/>
    </source>
</evidence>
<keyword evidence="6" id="KW-1185">Reference proteome</keyword>
<keyword evidence="1" id="KW-0479">Metal-binding</keyword>
<reference evidence="5" key="1">
    <citation type="journal article" date="2020" name="Stud. Mycol.">
        <title>101 Dothideomycetes genomes: a test case for predicting lifestyles and emergence of pathogens.</title>
        <authorList>
            <person name="Haridas S."/>
            <person name="Albert R."/>
            <person name="Binder M."/>
            <person name="Bloem J."/>
            <person name="Labutti K."/>
            <person name="Salamov A."/>
            <person name="Andreopoulos B."/>
            <person name="Baker S."/>
            <person name="Barry K."/>
            <person name="Bills G."/>
            <person name="Bluhm B."/>
            <person name="Cannon C."/>
            <person name="Castanera R."/>
            <person name="Culley D."/>
            <person name="Daum C."/>
            <person name="Ezra D."/>
            <person name="Gonzalez J."/>
            <person name="Henrissat B."/>
            <person name="Kuo A."/>
            <person name="Liang C."/>
            <person name="Lipzen A."/>
            <person name="Lutzoni F."/>
            <person name="Magnuson J."/>
            <person name="Mondo S."/>
            <person name="Nolan M."/>
            <person name="Ohm R."/>
            <person name="Pangilinan J."/>
            <person name="Park H.-J."/>
            <person name="Ramirez L."/>
            <person name="Alfaro M."/>
            <person name="Sun H."/>
            <person name="Tritt A."/>
            <person name="Yoshinaga Y."/>
            <person name="Zwiers L.-H."/>
            <person name="Turgeon B."/>
            <person name="Goodwin S."/>
            <person name="Spatafora J."/>
            <person name="Crous P."/>
            <person name="Grigoriev I."/>
        </authorList>
    </citation>
    <scope>NUCLEOTIDE SEQUENCE</scope>
    <source>
        <strain evidence="5">CBS 122681</strain>
    </source>
</reference>
<evidence type="ECO:0000259" key="4">
    <source>
        <dbReference type="PROSITE" id="PS50103"/>
    </source>
</evidence>
<keyword evidence="1" id="KW-0862">Zinc</keyword>
<dbReference type="PRINTS" id="PR01217">
    <property type="entry name" value="PRICHEXTENSN"/>
</dbReference>
<sequence length="470" mass="52042">MSSSTIEAANARAHKRWQQARLSLRRAEKAEQAVAERDFIIEDQALKHERELGLYKEEMRRLRGEMAAHKEKTTTAGMNEAALLQAVEQTTTKFRAEKEKLEQEKQELESRITTVNDFALNVGRDLKAEKQKTERLEGEVAFLRKQLQARAQESRQNSPEKVKPFPLGSSLPLPPYHPSPSPPPQQSSRVPPAPKPTHPAPTPLPEGPNKRMRLATDSPAGPRPQHTAAFAPVMYPRDFNFNAAVSFSQPQPSFPAGIQFPASLARNDNVLAAAAIQRRHPPPPTSRPAPSPSPSLSLAPSPSPLLQRAPLPPPTPKPAPPPIPDLPAPAPGSARAHLATYNWPPQPSVRAVPCLNCHANYWEPYCTGGSPCLNCVLSGLSKCERPMCHSFDEPDKCAKGALYCKRAHVTDGFDKEELHRPTVDLKRARGLKREEGVKIRPPMWGFMESAGEEERVLVEEAKRNMVERRG</sequence>
<evidence type="ECO:0000313" key="5">
    <source>
        <dbReference type="EMBL" id="KAF2648786.1"/>
    </source>
</evidence>
<evidence type="ECO:0000256" key="2">
    <source>
        <dbReference type="SAM" id="Coils"/>
    </source>
</evidence>
<dbReference type="EMBL" id="MU004521">
    <property type="protein sequence ID" value="KAF2648786.1"/>
    <property type="molecule type" value="Genomic_DNA"/>
</dbReference>